<dbReference type="OrthoDB" id="1151089at2"/>
<keyword evidence="2" id="KW-1185">Reference proteome</keyword>
<dbReference type="EMBL" id="BLBC01000014">
    <property type="protein sequence ID" value="GET46921.1"/>
    <property type="molecule type" value="Genomic_DNA"/>
</dbReference>
<proteinExistence type="predicted"/>
<gene>
    <name evidence="1" type="ORF">RCZ01_22230</name>
</gene>
<protein>
    <submittedName>
        <fullName evidence="1">Uncharacterized protein</fullName>
    </submittedName>
</protein>
<dbReference type="Proteomes" id="UP000398217">
    <property type="component" value="Unassembled WGS sequence"/>
</dbReference>
<reference evidence="2" key="1">
    <citation type="journal article" date="2020" name="Int. J. Syst. Evol. Microbiol.">
        <title>Capnocytophaga felis sp. nov. isolated from the feline oral cavity.</title>
        <authorList>
            <person name="Suzuki M."/>
            <person name="Umeda K."/>
            <person name="Kimura M."/>
            <person name="Imaoka K."/>
            <person name="Morikawa S."/>
            <person name="Maeda K."/>
        </authorList>
    </citation>
    <scope>NUCLEOTIDE SEQUENCE [LARGE SCALE GENOMIC DNA]</scope>
    <source>
        <strain evidence="2">KC07070</strain>
    </source>
</reference>
<name>A0A5M4BBG9_9FLAO</name>
<comment type="caution">
    <text evidence="1">The sequence shown here is derived from an EMBL/GenBank/DDBJ whole genome shotgun (WGS) entry which is preliminary data.</text>
</comment>
<accession>A0A5M4BBG9</accession>
<sequence>MKTEKTQKKEVPIHKMMTWCWSKGISIYPVPYVSNGSRLRICLNKKGKETIGKDIFDNGKAIYDKILEMYRFIYEKNNK</sequence>
<evidence type="ECO:0000313" key="2">
    <source>
        <dbReference type="Proteomes" id="UP000398217"/>
    </source>
</evidence>
<dbReference type="AlphaFoldDB" id="A0A5M4BBG9"/>
<dbReference type="RefSeq" id="WP_155285534.1">
    <property type="nucleotide sequence ID" value="NZ_BLBC01000014.1"/>
</dbReference>
<organism evidence="1 2">
    <name type="scientific">Capnocytophaga felis</name>
    <dbReference type="NCBI Taxonomy" id="2267611"/>
    <lineage>
        <taxon>Bacteria</taxon>
        <taxon>Pseudomonadati</taxon>
        <taxon>Bacteroidota</taxon>
        <taxon>Flavobacteriia</taxon>
        <taxon>Flavobacteriales</taxon>
        <taxon>Flavobacteriaceae</taxon>
        <taxon>Capnocytophaga</taxon>
    </lineage>
</organism>
<evidence type="ECO:0000313" key="1">
    <source>
        <dbReference type="EMBL" id="GET46921.1"/>
    </source>
</evidence>